<evidence type="ECO:0000313" key="2">
    <source>
        <dbReference type="Proteomes" id="UP000814243"/>
    </source>
</evidence>
<dbReference type="AlphaFoldDB" id="A0A922M202"/>
<evidence type="ECO:0000313" key="1">
    <source>
        <dbReference type="EMBL" id="KAH9628479.1"/>
    </source>
</evidence>
<organism evidence="1 2">
    <name type="scientific">Spodoptera exigua</name>
    <name type="common">Beet armyworm</name>
    <name type="synonym">Noctua fulgens</name>
    <dbReference type="NCBI Taxonomy" id="7107"/>
    <lineage>
        <taxon>Eukaryota</taxon>
        <taxon>Metazoa</taxon>
        <taxon>Ecdysozoa</taxon>
        <taxon>Arthropoda</taxon>
        <taxon>Hexapoda</taxon>
        <taxon>Insecta</taxon>
        <taxon>Pterygota</taxon>
        <taxon>Neoptera</taxon>
        <taxon>Endopterygota</taxon>
        <taxon>Lepidoptera</taxon>
        <taxon>Glossata</taxon>
        <taxon>Ditrysia</taxon>
        <taxon>Noctuoidea</taxon>
        <taxon>Noctuidae</taxon>
        <taxon>Amphipyrinae</taxon>
        <taxon>Spodoptera</taxon>
    </lineage>
</organism>
<gene>
    <name evidence="1" type="ORF">HF086_015754</name>
</gene>
<name>A0A922M202_SPOEX</name>
<accession>A0A922M202</accession>
<dbReference type="Proteomes" id="UP000814243">
    <property type="component" value="Unassembled WGS sequence"/>
</dbReference>
<comment type="caution">
    <text evidence="1">The sequence shown here is derived from an EMBL/GenBank/DDBJ whole genome shotgun (WGS) entry which is preliminary data.</text>
</comment>
<dbReference type="EMBL" id="JACEFF010000912">
    <property type="protein sequence ID" value="KAH9628479.1"/>
    <property type="molecule type" value="Genomic_DNA"/>
</dbReference>
<sequence>MPRHDAVWNETKVMTNCSNTTISIKVNDAIIARVAKYVYLGQVVMRKDNEANEIDRRIRLAWAANYKLKFAFRMNITAKRKARIYDQCILPVLTYGWCL</sequence>
<proteinExistence type="predicted"/>
<protein>
    <submittedName>
        <fullName evidence="1">Uncharacterized protein</fullName>
    </submittedName>
</protein>
<reference evidence="1" key="1">
    <citation type="journal article" date="2021" name="G3 (Bethesda)">
        <title>Genome and transcriptome analysis of the beet armyworm Spodoptera exigua reveals targets for pest control. .</title>
        <authorList>
            <person name="Simon S."/>
            <person name="Breeschoten T."/>
            <person name="Jansen H.J."/>
            <person name="Dirks R.P."/>
            <person name="Schranz M.E."/>
            <person name="Ros V.I.D."/>
        </authorList>
    </citation>
    <scope>NUCLEOTIDE SEQUENCE</scope>
    <source>
        <strain evidence="1">TB_SE_WUR_2020</strain>
    </source>
</reference>